<gene>
    <name evidence="10" type="ORF">MUK42_11560</name>
</gene>
<dbReference type="PROSITE" id="PS50297">
    <property type="entry name" value="ANK_REP_REGION"/>
    <property type="match status" value="6"/>
</dbReference>
<dbReference type="InterPro" id="IPR036770">
    <property type="entry name" value="Ankyrin_rpt-contain_sf"/>
</dbReference>
<feature type="transmembrane region" description="Helical" evidence="8">
    <location>
        <begin position="554"/>
        <end position="576"/>
    </location>
</feature>
<feature type="repeat" description="ANK" evidence="7">
    <location>
        <begin position="347"/>
        <end position="372"/>
    </location>
</feature>
<keyword evidence="4 8" id="KW-1133">Transmembrane helix</keyword>
<keyword evidence="6 8" id="KW-0472">Membrane</keyword>
<evidence type="ECO:0000256" key="2">
    <source>
        <dbReference type="ARBA" id="ARBA00022692"/>
    </source>
</evidence>
<evidence type="ECO:0000313" key="11">
    <source>
        <dbReference type="Proteomes" id="UP001055439"/>
    </source>
</evidence>
<dbReference type="InterPro" id="IPR002110">
    <property type="entry name" value="Ankyrin_rpt"/>
</dbReference>
<evidence type="ECO:0000256" key="7">
    <source>
        <dbReference type="PROSITE-ProRule" id="PRU00023"/>
    </source>
</evidence>
<dbReference type="Pfam" id="PF00023">
    <property type="entry name" value="Ank"/>
    <property type="match status" value="2"/>
</dbReference>
<protein>
    <submittedName>
        <fullName evidence="10">ANK</fullName>
    </submittedName>
</protein>
<dbReference type="GO" id="GO:0005886">
    <property type="term" value="C:plasma membrane"/>
    <property type="evidence" value="ECO:0007669"/>
    <property type="project" value="TreeGrafter"/>
</dbReference>
<evidence type="ECO:0000256" key="1">
    <source>
        <dbReference type="ARBA" id="ARBA00004141"/>
    </source>
</evidence>
<organism evidence="10 11">
    <name type="scientific">Musa troglodytarum</name>
    <name type="common">fe'i banana</name>
    <dbReference type="NCBI Taxonomy" id="320322"/>
    <lineage>
        <taxon>Eukaryota</taxon>
        <taxon>Viridiplantae</taxon>
        <taxon>Streptophyta</taxon>
        <taxon>Embryophyta</taxon>
        <taxon>Tracheophyta</taxon>
        <taxon>Spermatophyta</taxon>
        <taxon>Magnoliopsida</taxon>
        <taxon>Liliopsida</taxon>
        <taxon>Zingiberales</taxon>
        <taxon>Musaceae</taxon>
        <taxon>Musa</taxon>
    </lineage>
</organism>
<dbReference type="PANTHER" id="PTHR24186">
    <property type="entry name" value="PROTEIN PHOSPHATASE 1 REGULATORY SUBUNIT"/>
    <property type="match status" value="1"/>
</dbReference>
<dbReference type="PROSITE" id="PS50088">
    <property type="entry name" value="ANK_REPEAT"/>
    <property type="match status" value="6"/>
</dbReference>
<dbReference type="SMART" id="SM00248">
    <property type="entry name" value="ANK"/>
    <property type="match status" value="10"/>
</dbReference>
<accession>A0A9E7GYZ8</accession>
<feature type="repeat" description="ANK" evidence="7">
    <location>
        <begin position="110"/>
        <end position="132"/>
    </location>
</feature>
<proteinExistence type="predicted"/>
<evidence type="ECO:0000256" key="8">
    <source>
        <dbReference type="SAM" id="Phobius"/>
    </source>
</evidence>
<feature type="transmembrane region" description="Helical" evidence="8">
    <location>
        <begin position="445"/>
        <end position="464"/>
    </location>
</feature>
<feature type="repeat" description="ANK" evidence="7">
    <location>
        <begin position="31"/>
        <end position="51"/>
    </location>
</feature>
<keyword evidence="3" id="KW-0677">Repeat</keyword>
<feature type="transmembrane region" description="Helical" evidence="8">
    <location>
        <begin position="484"/>
        <end position="508"/>
    </location>
</feature>
<keyword evidence="11" id="KW-1185">Reference proteome</keyword>
<evidence type="ECO:0000259" key="9">
    <source>
        <dbReference type="Pfam" id="PF13962"/>
    </source>
</evidence>
<dbReference type="OrthoDB" id="10040922at2759"/>
<dbReference type="EMBL" id="CP097509">
    <property type="protein sequence ID" value="URE21703.1"/>
    <property type="molecule type" value="Genomic_DNA"/>
</dbReference>
<dbReference type="SUPFAM" id="SSF48403">
    <property type="entry name" value="Ankyrin repeat"/>
    <property type="match status" value="1"/>
</dbReference>
<evidence type="ECO:0000256" key="6">
    <source>
        <dbReference type="ARBA" id="ARBA00023136"/>
    </source>
</evidence>
<dbReference type="Gene3D" id="1.25.40.20">
    <property type="entry name" value="Ankyrin repeat-containing domain"/>
    <property type="match status" value="3"/>
</dbReference>
<reference evidence="10" key="1">
    <citation type="submission" date="2022-05" db="EMBL/GenBank/DDBJ databases">
        <title>The Musa troglodytarum L. genome provides insights into the mechanism of non-climacteric behaviour and enrichment of carotenoids.</title>
        <authorList>
            <person name="Wang J."/>
        </authorList>
    </citation>
    <scope>NUCLEOTIDE SEQUENCE</scope>
    <source>
        <tissue evidence="10">Leaf</tissue>
    </source>
</reference>
<dbReference type="Pfam" id="PF13962">
    <property type="entry name" value="PGG"/>
    <property type="match status" value="1"/>
</dbReference>
<feature type="repeat" description="ANK" evidence="7">
    <location>
        <begin position="65"/>
        <end position="86"/>
    </location>
</feature>
<feature type="transmembrane region" description="Helical" evidence="8">
    <location>
        <begin position="528"/>
        <end position="548"/>
    </location>
</feature>
<name>A0A9E7GYZ8_9LILI</name>
<evidence type="ECO:0000256" key="5">
    <source>
        <dbReference type="ARBA" id="ARBA00023043"/>
    </source>
</evidence>
<dbReference type="InterPro" id="IPR026961">
    <property type="entry name" value="PGG_dom"/>
</dbReference>
<feature type="domain" description="PGG" evidence="9">
    <location>
        <begin position="438"/>
        <end position="546"/>
    </location>
</feature>
<dbReference type="Proteomes" id="UP001055439">
    <property type="component" value="Chromosome 7"/>
</dbReference>
<feature type="repeat" description="ANK" evidence="7">
    <location>
        <begin position="144"/>
        <end position="166"/>
    </location>
</feature>
<feature type="repeat" description="ANK" evidence="7">
    <location>
        <begin position="243"/>
        <end position="275"/>
    </location>
</feature>
<evidence type="ECO:0000256" key="4">
    <source>
        <dbReference type="ARBA" id="ARBA00022989"/>
    </source>
</evidence>
<dbReference type="AlphaFoldDB" id="A0A9E7GYZ8"/>
<keyword evidence="5 7" id="KW-0040">ANK repeat</keyword>
<comment type="subcellular location">
    <subcellularLocation>
        <location evidence="1">Membrane</location>
        <topology evidence="1">Multi-pass membrane protein</topology>
    </subcellularLocation>
</comment>
<dbReference type="PANTHER" id="PTHR24186:SF50">
    <property type="entry name" value="ANKYRIN REPEAT-CONTAINING PROTEIN ITN1-LIKE ISOFORM X1"/>
    <property type="match status" value="1"/>
</dbReference>
<dbReference type="Pfam" id="PF12796">
    <property type="entry name" value="Ank_2"/>
    <property type="match status" value="2"/>
</dbReference>
<sequence length="653" mass="70942">MDRKLFKAATSGDVRFVQEASEALHLEETVDGNSVLHIAAKLGHLELAEALCLEQVNLMKLSNSKGDTPLHCAAAAGHVAIMKLFVAHIFWPENPVFSEVSGVPWMMNDAGNNALHEATRNGHRAVVELLMSAAPGLVDVANATGVSALYMAAERGSVEIVKELLNSPTASHEGPRGQTALHAAVLRSHGTYLYSDTEATPLALSIFFSPSENSNVPYTFVVTDITKMILDKKPNFVRQQDVTKSTPLHFAAANGDIRMVQLLLQSDAKAAYIRDQDGFSTIHVAANAGHLKIIEQVLEYCPDSMGLKNNTGRNFFHVAVEKKNLEVVKYVLRSPWLTELVNAQDDEGNTPLHLAVISRNKKMVQVLLSCGSVNASVMDNLGRTPVDLASSKVTTGIGLRMYNIMIDLISHGSRFSPQRIDHIRSKLERKQDEEINRYRALANNLAIIAVLIATVTFAAAFTLPGGYKSNPGPDAGTAILSGTVAFKAFLISDTLAMASSISVTIILIYSGSLDHDVRLHSLMTAMKLLWVAAGGMTVAFAAGIYVAVAPACEWLAVLVSVVACSLPFVAFAAAYLPSADYLSRLKVGLIPLLDQVGARRTCSTFLGQLGRRHMRSGKRWNDNFVHLLIYHIKAARYRRPDNMNFETPASSQC</sequence>
<evidence type="ECO:0000256" key="3">
    <source>
        <dbReference type="ARBA" id="ARBA00022737"/>
    </source>
</evidence>
<keyword evidence="2 8" id="KW-0812">Transmembrane</keyword>
<evidence type="ECO:0000313" key="10">
    <source>
        <dbReference type="EMBL" id="URE21703.1"/>
    </source>
</evidence>